<keyword evidence="2" id="KW-1015">Disulfide bond</keyword>
<comment type="caution">
    <text evidence="4">The sequence shown here is derived from an EMBL/GenBank/DDBJ whole genome shotgun (WGS) entry which is preliminary data.</text>
</comment>
<proteinExistence type="predicted"/>
<accession>A0A812KAW7</accession>
<evidence type="ECO:0000256" key="1">
    <source>
        <dbReference type="ARBA" id="ARBA00022737"/>
    </source>
</evidence>
<gene>
    <name evidence="4" type="primary">ANK1</name>
    <name evidence="4" type="ORF">SNAT2548_LOCUS8705</name>
</gene>
<feature type="domain" description="Apple" evidence="3">
    <location>
        <begin position="273"/>
        <end position="344"/>
    </location>
</feature>
<dbReference type="SUPFAM" id="SSF57414">
    <property type="entry name" value="Hairpin loop containing domain-like"/>
    <property type="match status" value="1"/>
</dbReference>
<keyword evidence="1" id="KW-0677">Repeat</keyword>
<reference evidence="4" key="1">
    <citation type="submission" date="2021-02" db="EMBL/GenBank/DDBJ databases">
        <authorList>
            <person name="Dougan E. K."/>
            <person name="Rhodes N."/>
            <person name="Thang M."/>
            <person name="Chan C."/>
        </authorList>
    </citation>
    <scope>NUCLEOTIDE SEQUENCE</scope>
</reference>
<evidence type="ECO:0000313" key="5">
    <source>
        <dbReference type="Proteomes" id="UP000604046"/>
    </source>
</evidence>
<dbReference type="GO" id="GO:0005576">
    <property type="term" value="C:extracellular region"/>
    <property type="evidence" value="ECO:0007669"/>
    <property type="project" value="InterPro"/>
</dbReference>
<organism evidence="4 5">
    <name type="scientific">Symbiodinium natans</name>
    <dbReference type="NCBI Taxonomy" id="878477"/>
    <lineage>
        <taxon>Eukaryota</taxon>
        <taxon>Sar</taxon>
        <taxon>Alveolata</taxon>
        <taxon>Dinophyceae</taxon>
        <taxon>Suessiales</taxon>
        <taxon>Symbiodiniaceae</taxon>
        <taxon>Symbiodinium</taxon>
    </lineage>
</organism>
<dbReference type="SMART" id="SM00223">
    <property type="entry name" value="APPLE"/>
    <property type="match status" value="2"/>
</dbReference>
<keyword evidence="5" id="KW-1185">Reference proteome</keyword>
<dbReference type="Proteomes" id="UP000604046">
    <property type="component" value="Unassembled WGS sequence"/>
</dbReference>
<sequence length="1172" mass="129079">MEIWTSAFASSSSSLKAWAAWAALASAMKQAVPQDVNAEMPSTYDGENDSDDADVADLPPDELADLIRREVLMHNTSEGTKMAINEILALGASAESPLDGVSGMLGCSMNILSRGFTVGWEQTGLAAASYASNSLGGFSRTGSPFMKPVAGIAANLLDAYLSAGKDISYRFQATDAAAKLYLEATRAAGKKSFRDLFPDDLRSALTGYSSKLALASGIVPGDTARFQHALALESAASELKDMLFGDCEDGRIPCWNATGQTDWLTGKVRDMACIAEGIRWDPTNMPGQARTTSGWHECQARCKSVAGCRHFSWWASGAGGCHLQDENAKAVPTGPRIFSGPPECKESNNLGHCTKRSDACMRRQKAGAGLVLQELAATHFASLADMISMMPEPTLTEEVLIDTFHAVGCPNPAPDTRSWKATADVVRDSSSVIMDMFALCEKLRWLHQNAKGEATQAEAEQCCAVAPCRPKPNCKRLSKFYDSNADAKRLLLEKHGRILASYKSVFVASKYQYLADRLSKLVCELSADETTATCKDNVEIGYEIAKFPVESALKSVRDTAWTRSIDGIKLDMANSFQSVRVVRKRLTQQVMKQFRRGDSLLSGKVVLADETITFTTDGWSHKSVVAKKSLKVTGTQSGSFCFESEDAKKFFSEGVGWGGEDYAGKLFEVVTSTGRQGVVEMEAGGECGAWKEIGKHDYNTLWLDNVPSQEWSVGDHVYFPEDLYHVSARSGSTTEPLTRSFYSPISGKGRISFLTRKTKEMPATTSAKVNGKVVQATVVLENVEDEDEFPVSLVFDAQSGNQEVVFENANFRSFYFEVGKPDSSEQQLPLEAACMAKEKSWTPTHMDGQKRTVGTWQECQQRCIQVSGCRHFSWWEDGGCGIQDEHATEKSGQAHGVISGPPTCSAGYLHQNCVAKGTYHTCMNRGLEIDLNVRDNFVIKFYMRMPKRAHTAASFGFYYDGYRYFRNEMESHFLLDATRGQFWQGSMASGKYWNVGVAKGGEVGRGAETWKPGHWHKWEVALSYGVLLILMDGEVVAQQKLTIPEIHHFQLRPWRNTMDVAGLSVDYAVSTMKVKAISDAWRGSDAGKYFVVDRQDIAVEFESGTTFLAMQCRGGATIWRGQVKMWNSLQDLDWMKKVTMPIHGRKDPWDQVEVGDWEVGDYLTTGIVCPKD</sequence>
<dbReference type="InterPro" id="IPR000177">
    <property type="entry name" value="Apple"/>
</dbReference>
<feature type="domain" description="Apple" evidence="3">
    <location>
        <begin position="834"/>
        <end position="904"/>
    </location>
</feature>
<protein>
    <submittedName>
        <fullName evidence="4">ANK1 protein</fullName>
    </submittedName>
</protein>
<dbReference type="AlphaFoldDB" id="A0A812KAW7"/>
<evidence type="ECO:0000256" key="2">
    <source>
        <dbReference type="ARBA" id="ARBA00023157"/>
    </source>
</evidence>
<name>A0A812KAW7_9DINO</name>
<dbReference type="EMBL" id="CAJNDS010000653">
    <property type="protein sequence ID" value="CAE7225597.1"/>
    <property type="molecule type" value="Genomic_DNA"/>
</dbReference>
<evidence type="ECO:0000259" key="3">
    <source>
        <dbReference type="SMART" id="SM00223"/>
    </source>
</evidence>
<dbReference type="GO" id="GO:0006508">
    <property type="term" value="P:proteolysis"/>
    <property type="evidence" value="ECO:0007669"/>
    <property type="project" value="InterPro"/>
</dbReference>
<dbReference type="Gene3D" id="3.50.4.10">
    <property type="entry name" value="Hepatocyte Growth Factor"/>
    <property type="match status" value="2"/>
</dbReference>
<evidence type="ECO:0000313" key="4">
    <source>
        <dbReference type="EMBL" id="CAE7225597.1"/>
    </source>
</evidence>